<feature type="region of interest" description="Disordered" evidence="8">
    <location>
        <begin position="55"/>
        <end position="117"/>
    </location>
</feature>
<evidence type="ECO:0000256" key="4">
    <source>
        <dbReference type="ARBA" id="ARBA00022801"/>
    </source>
</evidence>
<evidence type="ECO:0000259" key="10">
    <source>
        <dbReference type="PROSITE" id="PS51192"/>
    </source>
</evidence>
<gene>
    <name evidence="11" type="ORF">CALVIDRAFT_562880</name>
</gene>
<dbReference type="GO" id="GO:0000209">
    <property type="term" value="P:protein polyubiquitination"/>
    <property type="evidence" value="ECO:0007669"/>
    <property type="project" value="TreeGrafter"/>
</dbReference>
<dbReference type="GO" id="GO:0008270">
    <property type="term" value="F:zinc ion binding"/>
    <property type="evidence" value="ECO:0007669"/>
    <property type="project" value="UniProtKB-KW"/>
</dbReference>
<dbReference type="Pfam" id="PF26021">
    <property type="entry name" value="Ferritin_C144_05"/>
    <property type="match status" value="1"/>
</dbReference>
<proteinExistence type="predicted"/>
<dbReference type="Gene3D" id="3.30.40.10">
    <property type="entry name" value="Zinc/RING finger domain, C3HC4 (zinc finger)"/>
    <property type="match status" value="1"/>
</dbReference>
<dbReference type="InterPro" id="IPR001841">
    <property type="entry name" value="Znf_RING"/>
</dbReference>
<dbReference type="PANTHER" id="PTHR45865">
    <property type="entry name" value="E3 UBIQUITIN-PROTEIN LIGASE SHPRH FAMILY MEMBER"/>
    <property type="match status" value="1"/>
</dbReference>
<dbReference type="GO" id="GO:0005524">
    <property type="term" value="F:ATP binding"/>
    <property type="evidence" value="ECO:0007669"/>
    <property type="project" value="InterPro"/>
</dbReference>
<dbReference type="InterPro" id="IPR027417">
    <property type="entry name" value="P-loop_NTPase"/>
</dbReference>
<evidence type="ECO:0000313" key="11">
    <source>
        <dbReference type="EMBL" id="KZO97524.1"/>
    </source>
</evidence>
<evidence type="ECO:0000256" key="5">
    <source>
        <dbReference type="ARBA" id="ARBA00022833"/>
    </source>
</evidence>
<organism evidence="11 12">
    <name type="scientific">Calocera viscosa (strain TUFC12733)</name>
    <dbReference type="NCBI Taxonomy" id="1330018"/>
    <lineage>
        <taxon>Eukaryota</taxon>
        <taxon>Fungi</taxon>
        <taxon>Dikarya</taxon>
        <taxon>Basidiomycota</taxon>
        <taxon>Agaricomycotina</taxon>
        <taxon>Dacrymycetes</taxon>
        <taxon>Dacrymycetales</taxon>
        <taxon>Dacrymycetaceae</taxon>
        <taxon>Calocera</taxon>
    </lineage>
</organism>
<dbReference type="CDD" id="cd18793">
    <property type="entry name" value="SF2_C_SNF"/>
    <property type="match status" value="1"/>
</dbReference>
<feature type="region of interest" description="Disordered" evidence="8">
    <location>
        <begin position="915"/>
        <end position="971"/>
    </location>
</feature>
<dbReference type="InterPro" id="IPR001650">
    <property type="entry name" value="Helicase_C-like"/>
</dbReference>
<dbReference type="InterPro" id="IPR000330">
    <property type="entry name" value="SNF2_N"/>
</dbReference>
<keyword evidence="1" id="KW-0479">Metal-binding</keyword>
<dbReference type="InterPro" id="IPR013083">
    <property type="entry name" value="Znf_RING/FYVE/PHD"/>
</dbReference>
<feature type="region of interest" description="Disordered" evidence="8">
    <location>
        <begin position="1655"/>
        <end position="1685"/>
    </location>
</feature>
<feature type="compositionally biased region" description="Basic and acidic residues" evidence="8">
    <location>
        <begin position="1655"/>
        <end position="1670"/>
    </location>
</feature>
<evidence type="ECO:0000256" key="3">
    <source>
        <dbReference type="ARBA" id="ARBA00022771"/>
    </source>
</evidence>
<feature type="compositionally biased region" description="Basic and acidic residues" evidence="8">
    <location>
        <begin position="915"/>
        <end position="930"/>
    </location>
</feature>
<sequence length="1685" mass="189611">MDGTSVWQESTHLIDVRPLDLSSCAMQNRVVRRVIDIPLLRRFVDGTYKDMPIKKKDSKEKALKDTKGKGGKGAKRAREDGGDAPRKRAKRNTGKAISTPGTSTPDLEVSATLTPDTPMEDLIKPEIAIIDDEIIDLTTPPPEVSPDIAMTDVVAPPPEPLFTLPISATLNLLRGPAMEIFAPSTKLHKLASLDALFKEEEALVSEIQRMIRDAGGERLVLGPVNIHPFGKNLHVHGRIDDERETGSMLAFEPPVPFGGEAEDYDFSYTAYSSPASILHTALSLAALPEPRIRVQAKLSATTANLGRRRKESLAVRFFLEVQLEVMPAIYVPPWGLSVPAQEAQRLLLSHIFPSPPAPVEYPGETNIHWFYELLGPAPELPEGAEESYQPEKLDAHLLPFQRRSVAWLLEREGIVSGGAGSNTDEYFLWQRALSPFVPPEQELWFSPLMGSLLPNRPRDMTIAPGVDGIVGGMLSEEMGLGKTLECLGLILLNPPPATRTPDNTKTLVNTGEFGERRESRVREIGTTLIVSPASLQQQWADEIALHAPEMRVLVYKGWRKEIEGVSRVRNKAKGVKEEDDENVDDEELFLSSWAETTHNYDIVLTTYDDIRKEFYVSQPRKQRPKRNTAVYTVPEGADAVVRSPLVSVEWWRVVMDEVQLQGDGKAAAVVSLIPRRSSIAVSGTPVQDDIRDLLQVLKFLRTPVLADAPRLWTRLLKPAFAHHFQELFQRIGIRTLKKQVRAELTIPPQRRYLVPIEMGPVERHLYNDLLESAYNALGVDSLGNNINEGHQLDISQLRTWLLRLRQSCTHPQIGQLHRNDRVLGGALRSIGEVLELMRYQNRQIILNEKRDRLEHRVKHALLIQLDESNAARWKQSLELFLALRYDVQALVDEVKTILDSQIAVARAERKAAREKAKGLTDSHLLEDAPHFSKRKGKEVERHGEESEDDDDWMQEEEEPEEGKGRGRHKENRVKTSNIRIRECYVLQHKIFFALGDLYHKLAKTDEDEAYADAERVRRTVLKNTEDIAQRAMAKLTLEVAEKGVGERELEVGPTGKPGLRGALLFDEANDVIDLLNDQRDLLWKWRGMIFTRLTQSLTTSQGQEADGEEYGHALDAQGEAEAYITVYAALLADRKEALSQERTLLAIHEAREQKGRDTRAALNAGVDTALATAAAEMEPQNEVLMRQLSQERRDMRNAHSKRSLKAVFLEMSGMADHYEREIEGTILKSEAMRLRRVVTDQEALCIRLESELQLFRQAFNGRIVYFRQLQELSDSVMDLDVKQFPDNMLAEKTTEEQEKVRKLDDSLRGLQAKQRYLDYMDEGQRNDAPGVDNTETRECVLCASEFENGCLTSCGHIYCEDCLKAWLKKPGNKFCPVCRQPLSKQTIHRIVFQAGEKVDEGEEPVEPEPPSASSSHIDYNVIDLELLREIDDIEAHGNYGSKVQALVKHLLYLKMKEPEAKSIVFSAWVDSLNIIARALLENGISCIRVEAGRNAAREFRLDPACRVLLLHGERENAGLNVTCANRVFLLEPVVNHAFEVQAIGRVDRMGQTRATEVFCYYAIDTVEKGVLDLAARNGVSIYTKDHARGTLDLSELGDEGVSRSPKKGVKGKGDFMAKFVLTDDMLAILFPHLVEGPNDDDRMLVDVDVEEEVQREQRRREAAMAAERRRGMQAGAAGPSTPRRR</sequence>
<dbReference type="InterPro" id="IPR038718">
    <property type="entry name" value="SNF2-like_sf"/>
</dbReference>
<keyword evidence="5" id="KW-0862">Zinc</keyword>
<dbReference type="SUPFAM" id="SSF57850">
    <property type="entry name" value="RING/U-box"/>
    <property type="match status" value="1"/>
</dbReference>
<evidence type="ECO:0000259" key="9">
    <source>
        <dbReference type="PROSITE" id="PS50089"/>
    </source>
</evidence>
<accession>A0A167NAX1</accession>
<dbReference type="Gene3D" id="3.40.50.300">
    <property type="entry name" value="P-loop containing nucleotide triphosphate hydrolases"/>
    <property type="match status" value="1"/>
</dbReference>
<dbReference type="SMART" id="SM00184">
    <property type="entry name" value="RING"/>
    <property type="match status" value="1"/>
</dbReference>
<dbReference type="InterPro" id="IPR052583">
    <property type="entry name" value="ATP-helicase/E3_Ub-Ligase"/>
</dbReference>
<reference evidence="11 12" key="1">
    <citation type="journal article" date="2016" name="Mol. Biol. Evol.">
        <title>Comparative Genomics of Early-Diverging Mushroom-Forming Fungi Provides Insights into the Origins of Lignocellulose Decay Capabilities.</title>
        <authorList>
            <person name="Nagy L.G."/>
            <person name="Riley R."/>
            <person name="Tritt A."/>
            <person name="Adam C."/>
            <person name="Daum C."/>
            <person name="Floudas D."/>
            <person name="Sun H."/>
            <person name="Yadav J.S."/>
            <person name="Pangilinan J."/>
            <person name="Larsson K.H."/>
            <person name="Matsuura K."/>
            <person name="Barry K."/>
            <person name="Labutti K."/>
            <person name="Kuo R."/>
            <person name="Ohm R.A."/>
            <person name="Bhattacharya S.S."/>
            <person name="Shirouzu T."/>
            <person name="Yoshinaga Y."/>
            <person name="Martin F.M."/>
            <person name="Grigoriev I.V."/>
            <person name="Hibbett D.S."/>
        </authorList>
    </citation>
    <scope>NUCLEOTIDE SEQUENCE [LARGE SCALE GENOMIC DNA]</scope>
    <source>
        <strain evidence="11 12">TUFC12733</strain>
    </source>
</reference>
<evidence type="ECO:0000256" key="6">
    <source>
        <dbReference type="ARBA" id="ARBA00022840"/>
    </source>
</evidence>
<feature type="domain" description="RING-type" evidence="9">
    <location>
        <begin position="1339"/>
        <end position="1379"/>
    </location>
</feature>
<evidence type="ECO:0000256" key="7">
    <source>
        <dbReference type="PROSITE-ProRule" id="PRU00175"/>
    </source>
</evidence>
<name>A0A167NAX1_CALVF</name>
<dbReference type="InterPro" id="IPR014001">
    <property type="entry name" value="Helicase_ATP-bd"/>
</dbReference>
<dbReference type="Pfam" id="PF13920">
    <property type="entry name" value="zf-C3HC4_3"/>
    <property type="match status" value="1"/>
</dbReference>
<dbReference type="InterPro" id="IPR017907">
    <property type="entry name" value="Znf_RING_CS"/>
</dbReference>
<feature type="domain" description="Helicase ATP-binding" evidence="10">
    <location>
        <begin position="463"/>
        <end position="703"/>
    </location>
</feature>
<protein>
    <recommendedName>
        <fullName evidence="13">RING-type domain-containing protein</fullName>
    </recommendedName>
</protein>
<dbReference type="PROSITE" id="PS50089">
    <property type="entry name" value="ZF_RING_2"/>
    <property type="match status" value="1"/>
</dbReference>
<dbReference type="PROSITE" id="PS00518">
    <property type="entry name" value="ZF_RING_1"/>
    <property type="match status" value="1"/>
</dbReference>
<dbReference type="PROSITE" id="PS51192">
    <property type="entry name" value="HELICASE_ATP_BIND_1"/>
    <property type="match status" value="1"/>
</dbReference>
<dbReference type="GO" id="GO:0006974">
    <property type="term" value="P:DNA damage response"/>
    <property type="evidence" value="ECO:0007669"/>
    <property type="project" value="TreeGrafter"/>
</dbReference>
<dbReference type="OrthoDB" id="5330228at2759"/>
<feature type="compositionally biased region" description="Polar residues" evidence="8">
    <location>
        <begin position="95"/>
        <end position="115"/>
    </location>
</feature>
<dbReference type="InterPro" id="IPR059033">
    <property type="entry name" value="C144_05_dom"/>
</dbReference>
<evidence type="ECO:0000256" key="1">
    <source>
        <dbReference type="ARBA" id="ARBA00022723"/>
    </source>
</evidence>
<feature type="compositionally biased region" description="Basic and acidic residues" evidence="8">
    <location>
        <begin position="55"/>
        <end position="68"/>
    </location>
</feature>
<keyword evidence="12" id="KW-1185">Reference proteome</keyword>
<dbReference type="InterPro" id="IPR049730">
    <property type="entry name" value="SNF2/RAD54-like_C"/>
</dbReference>
<feature type="compositionally biased region" description="Acidic residues" evidence="8">
    <location>
        <begin position="945"/>
        <end position="960"/>
    </location>
</feature>
<keyword evidence="2" id="KW-0547">Nucleotide-binding</keyword>
<dbReference type="GO" id="GO:0005634">
    <property type="term" value="C:nucleus"/>
    <property type="evidence" value="ECO:0007669"/>
    <property type="project" value="TreeGrafter"/>
</dbReference>
<keyword evidence="3 7" id="KW-0863">Zinc-finger</keyword>
<dbReference type="STRING" id="1330018.A0A167NAX1"/>
<dbReference type="SUPFAM" id="SSF52540">
    <property type="entry name" value="P-loop containing nucleoside triphosphate hydrolases"/>
    <property type="match status" value="2"/>
</dbReference>
<keyword evidence="4" id="KW-0378">Hydrolase</keyword>
<keyword evidence="6" id="KW-0067">ATP-binding</keyword>
<evidence type="ECO:0000256" key="2">
    <source>
        <dbReference type="ARBA" id="ARBA00022741"/>
    </source>
</evidence>
<evidence type="ECO:0000313" key="12">
    <source>
        <dbReference type="Proteomes" id="UP000076738"/>
    </source>
</evidence>
<dbReference type="GO" id="GO:0016787">
    <property type="term" value="F:hydrolase activity"/>
    <property type="evidence" value="ECO:0007669"/>
    <property type="project" value="UniProtKB-KW"/>
</dbReference>
<dbReference type="GO" id="GO:0061630">
    <property type="term" value="F:ubiquitin protein ligase activity"/>
    <property type="evidence" value="ECO:0007669"/>
    <property type="project" value="TreeGrafter"/>
</dbReference>
<dbReference type="Pfam" id="PF00176">
    <property type="entry name" value="SNF2-rel_dom"/>
    <property type="match status" value="1"/>
</dbReference>
<dbReference type="Proteomes" id="UP000076738">
    <property type="component" value="Unassembled WGS sequence"/>
</dbReference>
<dbReference type="SMART" id="SM00487">
    <property type="entry name" value="DEXDc"/>
    <property type="match status" value="1"/>
</dbReference>
<evidence type="ECO:0008006" key="13">
    <source>
        <dbReference type="Google" id="ProtNLM"/>
    </source>
</evidence>
<feature type="compositionally biased region" description="Basic and acidic residues" evidence="8">
    <location>
        <begin position="76"/>
        <end position="86"/>
    </location>
</feature>
<dbReference type="Gene3D" id="3.40.50.10810">
    <property type="entry name" value="Tandem AAA-ATPase domain"/>
    <property type="match status" value="1"/>
</dbReference>
<dbReference type="Pfam" id="PF00271">
    <property type="entry name" value="Helicase_C"/>
    <property type="match status" value="1"/>
</dbReference>
<dbReference type="EMBL" id="KV417279">
    <property type="protein sequence ID" value="KZO97524.1"/>
    <property type="molecule type" value="Genomic_DNA"/>
</dbReference>
<evidence type="ECO:0000256" key="8">
    <source>
        <dbReference type="SAM" id="MobiDB-lite"/>
    </source>
</evidence>
<dbReference type="PANTHER" id="PTHR45865:SF1">
    <property type="entry name" value="E3 UBIQUITIN-PROTEIN LIGASE SHPRH"/>
    <property type="match status" value="1"/>
</dbReference>